<name>A0ABR3GL75_9PEZI</name>
<keyword evidence="5" id="KW-0677">Repeat</keyword>
<dbReference type="Pfam" id="PF01485">
    <property type="entry name" value="IBR"/>
    <property type="match status" value="1"/>
</dbReference>
<evidence type="ECO:0000256" key="3">
    <source>
        <dbReference type="ARBA" id="ARBA00022679"/>
    </source>
</evidence>
<dbReference type="EC" id="2.3.2.31" evidence="2"/>
<evidence type="ECO:0000256" key="8">
    <source>
        <dbReference type="ARBA" id="ARBA00022833"/>
    </source>
</evidence>
<reference evidence="12 13" key="1">
    <citation type="submission" date="2024-02" db="EMBL/GenBank/DDBJ databases">
        <title>Discinaceae phylogenomics.</title>
        <authorList>
            <person name="Dirks A.C."/>
            <person name="James T.Y."/>
        </authorList>
    </citation>
    <scope>NUCLEOTIDE SEQUENCE [LARGE SCALE GENOMIC DNA]</scope>
    <source>
        <strain evidence="12 13">ACD0624</strain>
    </source>
</reference>
<dbReference type="Gene3D" id="3.30.40.10">
    <property type="entry name" value="Zinc/RING finger domain, C3HC4 (zinc finger)"/>
    <property type="match status" value="1"/>
</dbReference>
<evidence type="ECO:0000256" key="4">
    <source>
        <dbReference type="ARBA" id="ARBA00022723"/>
    </source>
</evidence>
<dbReference type="InterPro" id="IPR001841">
    <property type="entry name" value="Znf_RING"/>
</dbReference>
<evidence type="ECO:0000256" key="7">
    <source>
        <dbReference type="ARBA" id="ARBA00022786"/>
    </source>
</evidence>
<evidence type="ECO:0000256" key="9">
    <source>
        <dbReference type="PROSITE-ProRule" id="PRU00175"/>
    </source>
</evidence>
<dbReference type="CDD" id="cd20335">
    <property type="entry name" value="BRcat_RBR"/>
    <property type="match status" value="1"/>
</dbReference>
<keyword evidence="7" id="KW-0833">Ubl conjugation pathway</keyword>
<dbReference type="Proteomes" id="UP001447188">
    <property type="component" value="Unassembled WGS sequence"/>
</dbReference>
<proteinExistence type="predicted"/>
<dbReference type="PROSITE" id="PS50089">
    <property type="entry name" value="ZF_RING_2"/>
    <property type="match status" value="1"/>
</dbReference>
<dbReference type="InterPro" id="IPR031127">
    <property type="entry name" value="E3_UB_ligase_RBR"/>
</dbReference>
<evidence type="ECO:0000256" key="6">
    <source>
        <dbReference type="ARBA" id="ARBA00022771"/>
    </source>
</evidence>
<evidence type="ECO:0000259" key="10">
    <source>
        <dbReference type="PROSITE" id="PS50089"/>
    </source>
</evidence>
<protein>
    <recommendedName>
        <fullName evidence="2">RBR-type E3 ubiquitin transferase</fullName>
        <ecNumber evidence="2">2.3.2.31</ecNumber>
    </recommendedName>
</protein>
<keyword evidence="8" id="KW-0862">Zinc</keyword>
<dbReference type="Gene3D" id="1.20.120.1750">
    <property type="match status" value="1"/>
</dbReference>
<dbReference type="SUPFAM" id="SSF57850">
    <property type="entry name" value="RING/U-box"/>
    <property type="match status" value="3"/>
</dbReference>
<comment type="catalytic activity">
    <reaction evidence="1">
        <text>[E2 ubiquitin-conjugating enzyme]-S-ubiquitinyl-L-cysteine + [acceptor protein]-L-lysine = [E2 ubiquitin-conjugating enzyme]-L-cysteine + [acceptor protein]-N(6)-ubiquitinyl-L-lysine.</text>
        <dbReference type="EC" id="2.3.2.31"/>
    </reaction>
</comment>
<dbReference type="InterPro" id="IPR013083">
    <property type="entry name" value="Znf_RING/FYVE/PHD"/>
</dbReference>
<evidence type="ECO:0000313" key="12">
    <source>
        <dbReference type="EMBL" id="KAL0636296.1"/>
    </source>
</evidence>
<dbReference type="InterPro" id="IPR002867">
    <property type="entry name" value="IBR_dom"/>
</dbReference>
<dbReference type="Pfam" id="PF22191">
    <property type="entry name" value="IBR_1"/>
    <property type="match status" value="1"/>
</dbReference>
<evidence type="ECO:0000256" key="1">
    <source>
        <dbReference type="ARBA" id="ARBA00001798"/>
    </source>
</evidence>
<evidence type="ECO:0000313" key="13">
    <source>
        <dbReference type="Proteomes" id="UP001447188"/>
    </source>
</evidence>
<evidence type="ECO:0000259" key="11">
    <source>
        <dbReference type="PROSITE" id="PS51873"/>
    </source>
</evidence>
<accession>A0ABR3GL75</accession>
<dbReference type="PANTHER" id="PTHR11685">
    <property type="entry name" value="RBR FAMILY RING FINGER AND IBR DOMAIN-CONTAINING"/>
    <property type="match status" value="1"/>
</dbReference>
<feature type="domain" description="RING-type" evidence="11">
    <location>
        <begin position="133"/>
        <end position="341"/>
    </location>
</feature>
<sequence>MENHYTLPDSTDCIYYLVCRFCNEFKPRDLFADKTTSNCQHTFDSFGKIITRLRRSDPNCDFLALTPENAICVECLHAHVSTAKTSRIRCPLPGDGRVCGGLFSPGDIQRLLTPVEFKRYVDLRKKEHKAPPKILACTVCYNTLSASTLPVHRVTAGCRHDMTVCESCVRESIVADVTDANWAHPSCPECHVLLSHAEVGALVERTVLARHDEHMFLVSIAQVPEFRWCLRAGCDSGQIHEGGEESPIVTCKKCGEKMCYVHGVRWHEGQTCAAFQAEMERKEIEEAAVAAAGVRATLKHLKTKTKPCPGPGCGVRIEKAGGCDHMTCGRCGYHFSWLYPR</sequence>
<evidence type="ECO:0000256" key="2">
    <source>
        <dbReference type="ARBA" id="ARBA00012251"/>
    </source>
</evidence>
<dbReference type="InterPro" id="IPR044066">
    <property type="entry name" value="TRIAD_supradom"/>
</dbReference>
<keyword evidence="13" id="KW-1185">Reference proteome</keyword>
<keyword evidence="6 9" id="KW-0863">Zinc-finger</keyword>
<evidence type="ECO:0000256" key="5">
    <source>
        <dbReference type="ARBA" id="ARBA00022737"/>
    </source>
</evidence>
<comment type="caution">
    <text evidence="12">The sequence shown here is derived from an EMBL/GenBank/DDBJ whole genome shotgun (WGS) entry which is preliminary data.</text>
</comment>
<gene>
    <name evidence="12" type="ORF">Q9L58_004753</name>
</gene>
<dbReference type="PROSITE" id="PS51873">
    <property type="entry name" value="TRIAD"/>
    <property type="match status" value="1"/>
</dbReference>
<feature type="domain" description="RING-type" evidence="10">
    <location>
        <begin position="137"/>
        <end position="191"/>
    </location>
</feature>
<dbReference type="EMBL" id="JBBBZM010000053">
    <property type="protein sequence ID" value="KAL0636296.1"/>
    <property type="molecule type" value="Genomic_DNA"/>
</dbReference>
<keyword evidence="3" id="KW-0808">Transferase</keyword>
<organism evidence="12 13">
    <name type="scientific">Discina gigas</name>
    <dbReference type="NCBI Taxonomy" id="1032678"/>
    <lineage>
        <taxon>Eukaryota</taxon>
        <taxon>Fungi</taxon>
        <taxon>Dikarya</taxon>
        <taxon>Ascomycota</taxon>
        <taxon>Pezizomycotina</taxon>
        <taxon>Pezizomycetes</taxon>
        <taxon>Pezizales</taxon>
        <taxon>Discinaceae</taxon>
        <taxon>Discina</taxon>
    </lineage>
</organism>
<keyword evidence="4" id="KW-0479">Metal-binding</keyword>
<dbReference type="SMART" id="SM00647">
    <property type="entry name" value="IBR"/>
    <property type="match status" value="1"/>
</dbReference>